<evidence type="ECO:0000313" key="1">
    <source>
        <dbReference type="EMBL" id="MDR7097535.1"/>
    </source>
</evidence>
<accession>A0ABU1VJN1</accession>
<gene>
    <name evidence="1" type="ORF">J2X09_005311</name>
</gene>
<proteinExistence type="predicted"/>
<protein>
    <submittedName>
        <fullName evidence="1">Uncharacterized protein</fullName>
    </submittedName>
</protein>
<sequence length="117" mass="12604">MNLTSIAITPFAQGIIKVDCDRDETTNALKTRSSMVVSARHHAVGEGSLSAPKLVEHPIQEHLMALEANKAADAIVEIPVKLFFNKSVNSIAIQYKAYDQETGVRISANVTGHFGAS</sequence>
<dbReference type="EMBL" id="JAVDWE010000031">
    <property type="protein sequence ID" value="MDR7097535.1"/>
    <property type="molecule type" value="Genomic_DNA"/>
</dbReference>
<comment type="caution">
    <text evidence="1">The sequence shown here is derived from an EMBL/GenBank/DDBJ whole genome shotgun (WGS) entry which is preliminary data.</text>
</comment>
<keyword evidence="2" id="KW-1185">Reference proteome</keyword>
<organism evidence="1 2">
    <name type="scientific">Hydrogenophaga laconesensis</name>
    <dbReference type="NCBI Taxonomy" id="1805971"/>
    <lineage>
        <taxon>Bacteria</taxon>
        <taxon>Pseudomonadati</taxon>
        <taxon>Pseudomonadota</taxon>
        <taxon>Betaproteobacteria</taxon>
        <taxon>Burkholderiales</taxon>
        <taxon>Comamonadaceae</taxon>
        <taxon>Hydrogenophaga</taxon>
    </lineage>
</organism>
<evidence type="ECO:0000313" key="2">
    <source>
        <dbReference type="Proteomes" id="UP001265550"/>
    </source>
</evidence>
<name>A0ABU1VJN1_9BURK</name>
<dbReference type="Proteomes" id="UP001265550">
    <property type="component" value="Unassembled WGS sequence"/>
</dbReference>
<reference evidence="1 2" key="1">
    <citation type="submission" date="2023-07" db="EMBL/GenBank/DDBJ databases">
        <title>Sorghum-associated microbial communities from plants grown in Nebraska, USA.</title>
        <authorList>
            <person name="Schachtman D."/>
        </authorList>
    </citation>
    <scope>NUCLEOTIDE SEQUENCE [LARGE SCALE GENOMIC DNA]</scope>
    <source>
        <strain evidence="1 2">BE240</strain>
    </source>
</reference>
<dbReference type="RefSeq" id="WP_310309869.1">
    <property type="nucleotide sequence ID" value="NZ_JAVDWE010000031.1"/>
</dbReference>